<dbReference type="InterPro" id="IPR029044">
    <property type="entry name" value="Nucleotide-diphossugar_trans"/>
</dbReference>
<organism evidence="2 3">
    <name type="scientific">Candidatus Colimorpha enterica</name>
    <dbReference type="NCBI Taxonomy" id="3083063"/>
    <lineage>
        <taxon>Bacteria</taxon>
        <taxon>Pseudomonadati</taxon>
        <taxon>Bacteroidota</taxon>
        <taxon>Bacteroidia</taxon>
        <taxon>Bacteroidales</taxon>
        <taxon>Candidatus Colimorpha</taxon>
    </lineage>
</organism>
<name>A0AAE3FIQ3_9BACT</name>
<dbReference type="Proteomes" id="UP001139365">
    <property type="component" value="Unassembled WGS sequence"/>
</dbReference>
<dbReference type="GO" id="GO:0016757">
    <property type="term" value="F:glycosyltransferase activity"/>
    <property type="evidence" value="ECO:0007669"/>
    <property type="project" value="UniProtKB-KW"/>
</dbReference>
<dbReference type="PANTHER" id="PTHR10859:SF91">
    <property type="entry name" value="DOLICHYL-PHOSPHATE BETA-GLUCOSYLTRANSFERASE"/>
    <property type="match status" value="1"/>
</dbReference>
<accession>A0AAE3FIQ3</accession>
<keyword evidence="2" id="KW-0328">Glycosyltransferase</keyword>
<dbReference type="Pfam" id="PF00535">
    <property type="entry name" value="Glycos_transf_2"/>
    <property type="match status" value="1"/>
</dbReference>
<dbReference type="EMBL" id="JALEMU010000127">
    <property type="protein sequence ID" value="MCI5756175.1"/>
    <property type="molecule type" value="Genomic_DNA"/>
</dbReference>
<dbReference type="Gene3D" id="3.90.550.10">
    <property type="entry name" value="Spore Coat Polysaccharide Biosynthesis Protein SpsA, Chain A"/>
    <property type="match status" value="1"/>
</dbReference>
<dbReference type="SUPFAM" id="SSF53448">
    <property type="entry name" value="Nucleotide-diphospho-sugar transferases"/>
    <property type="match status" value="1"/>
</dbReference>
<dbReference type="EC" id="2.4.-.-" evidence="2"/>
<evidence type="ECO:0000259" key="1">
    <source>
        <dbReference type="Pfam" id="PF00535"/>
    </source>
</evidence>
<keyword evidence="2" id="KW-0808">Transferase</keyword>
<feature type="domain" description="Glycosyltransferase 2-like" evidence="1">
    <location>
        <begin position="2"/>
        <end position="165"/>
    </location>
</feature>
<comment type="caution">
    <text evidence="2">The sequence shown here is derived from an EMBL/GenBank/DDBJ whole genome shotgun (WGS) entry which is preliminary data.</text>
</comment>
<evidence type="ECO:0000313" key="3">
    <source>
        <dbReference type="Proteomes" id="UP001139365"/>
    </source>
</evidence>
<proteinExistence type="predicted"/>
<dbReference type="InterPro" id="IPR001173">
    <property type="entry name" value="Glyco_trans_2-like"/>
</dbReference>
<dbReference type="GO" id="GO:0006487">
    <property type="term" value="P:protein N-linked glycosylation"/>
    <property type="evidence" value="ECO:0007669"/>
    <property type="project" value="TreeGrafter"/>
</dbReference>
<evidence type="ECO:0000313" key="2">
    <source>
        <dbReference type="EMBL" id="MCI5756175.1"/>
    </source>
</evidence>
<dbReference type="PANTHER" id="PTHR10859">
    <property type="entry name" value="GLYCOSYL TRANSFERASE"/>
    <property type="match status" value="1"/>
</dbReference>
<dbReference type="AlphaFoldDB" id="A0AAE3FIQ3"/>
<sequence>MYNESGIIAATARTLTEALDRRFGEDYELLFSDDGSTDGSADLVRQLNLPRVRVVGYEKNRGKGCAVRTAMLAAEGDYVMFTDADLAYGTEVIGRVADAFEANPDCDVVIGSRNIGKDGYEGYTFMRKIASKTYIRVLCLMGGFRLSDSQCGCKAFTQRAAKEIFSRCETDGFAFDFEALMWADQLGYRIKELPVRIINHRESKIRLMRDSMKMLGDLRRIKKRVRRAAKAEKKKKQDEKGK</sequence>
<reference evidence="2 3" key="1">
    <citation type="submission" date="2022-03" db="EMBL/GenBank/DDBJ databases">
        <title>Metagenome-assembled genomes from swine fecal metagenomes.</title>
        <authorList>
            <person name="Holman D.B."/>
            <person name="Kommadath A."/>
        </authorList>
    </citation>
    <scope>NUCLEOTIDE SEQUENCE [LARGE SCALE GENOMIC DNA]</scope>
    <source>
        <strain evidence="2">SUG147</strain>
    </source>
</reference>
<gene>
    <name evidence="2" type="ORF">MR241_07775</name>
</gene>
<protein>
    <submittedName>
        <fullName evidence="2">Glycosyltransferase</fullName>
        <ecNumber evidence="2">2.4.-.-</ecNumber>
    </submittedName>
</protein>